<dbReference type="SUPFAM" id="SSF49303">
    <property type="entry name" value="beta-Galactosidase/glucuronidase domain"/>
    <property type="match status" value="2"/>
</dbReference>
<accession>A0A9P4SCT0</accession>
<dbReference type="Pfam" id="PF02836">
    <property type="entry name" value="Glyco_hydro_2_C"/>
    <property type="match status" value="1"/>
</dbReference>
<dbReference type="GO" id="GO:0005990">
    <property type="term" value="P:lactose catabolic process"/>
    <property type="evidence" value="ECO:0007669"/>
    <property type="project" value="TreeGrafter"/>
</dbReference>
<evidence type="ECO:0000256" key="5">
    <source>
        <dbReference type="ARBA" id="ARBA00023295"/>
    </source>
</evidence>
<dbReference type="SMART" id="SM01038">
    <property type="entry name" value="Bgal_small_N"/>
    <property type="match status" value="1"/>
</dbReference>
<dbReference type="Pfam" id="PF00703">
    <property type="entry name" value="Glyco_hydro_2"/>
    <property type="match status" value="1"/>
</dbReference>
<evidence type="ECO:0000313" key="9">
    <source>
        <dbReference type="Proteomes" id="UP000799429"/>
    </source>
</evidence>
<dbReference type="Gene3D" id="3.20.20.80">
    <property type="entry name" value="Glycosidases"/>
    <property type="match status" value="1"/>
</dbReference>
<gene>
    <name evidence="8" type="ORF">M501DRAFT_932083</name>
</gene>
<keyword evidence="5" id="KW-0326">Glycosidase</keyword>
<dbReference type="Gene3D" id="2.70.98.10">
    <property type="match status" value="1"/>
</dbReference>
<dbReference type="InterPro" id="IPR006104">
    <property type="entry name" value="Glyco_hydro_2_N"/>
</dbReference>
<evidence type="ECO:0000256" key="2">
    <source>
        <dbReference type="ARBA" id="ARBA00007401"/>
    </source>
</evidence>
<dbReference type="InterPro" id="IPR006102">
    <property type="entry name" value="Ig-like_GH2"/>
</dbReference>
<dbReference type="GO" id="GO:0009341">
    <property type="term" value="C:beta-galactosidase complex"/>
    <property type="evidence" value="ECO:0007669"/>
    <property type="project" value="InterPro"/>
</dbReference>
<dbReference type="InterPro" id="IPR006101">
    <property type="entry name" value="Glyco_hydro_2"/>
</dbReference>
<dbReference type="InterPro" id="IPR008979">
    <property type="entry name" value="Galactose-bd-like_sf"/>
</dbReference>
<dbReference type="Gene3D" id="2.60.120.260">
    <property type="entry name" value="Galactose-binding domain-like"/>
    <property type="match status" value="1"/>
</dbReference>
<dbReference type="Pfam" id="PF16353">
    <property type="entry name" value="LacZ_4"/>
    <property type="match status" value="1"/>
</dbReference>
<dbReference type="Pfam" id="PF02929">
    <property type="entry name" value="Bgal_small_N"/>
    <property type="match status" value="1"/>
</dbReference>
<feature type="domain" description="Beta galactosidase small chain/" evidence="7">
    <location>
        <begin position="753"/>
        <end position="1037"/>
    </location>
</feature>
<evidence type="ECO:0000313" key="8">
    <source>
        <dbReference type="EMBL" id="KAF2840099.1"/>
    </source>
</evidence>
<proteinExistence type="inferred from homology"/>
<name>A0A9P4SCT0_9PEZI</name>
<keyword evidence="4 8" id="KW-0378">Hydrolase</keyword>
<comment type="caution">
    <text evidence="8">The sequence shown here is derived from an EMBL/GenBank/DDBJ whole genome shotgun (WGS) entry which is preliminary data.</text>
</comment>
<dbReference type="InterPro" id="IPR004199">
    <property type="entry name" value="B-gal_small/dom_5"/>
</dbReference>
<dbReference type="Proteomes" id="UP000799429">
    <property type="component" value="Unassembled WGS sequence"/>
</dbReference>
<dbReference type="InterPro" id="IPR017853">
    <property type="entry name" value="GH"/>
</dbReference>
<evidence type="ECO:0000256" key="3">
    <source>
        <dbReference type="ARBA" id="ARBA00012756"/>
    </source>
</evidence>
<evidence type="ECO:0000256" key="6">
    <source>
        <dbReference type="ARBA" id="ARBA00032230"/>
    </source>
</evidence>
<dbReference type="GO" id="GO:0030246">
    <property type="term" value="F:carbohydrate binding"/>
    <property type="evidence" value="ECO:0007669"/>
    <property type="project" value="InterPro"/>
</dbReference>
<dbReference type="InterPro" id="IPR006103">
    <property type="entry name" value="Glyco_hydro_2_cat"/>
</dbReference>
<protein>
    <recommendedName>
        <fullName evidence="3">beta-galactosidase</fullName>
        <ecNumber evidence="3">3.2.1.23</ecNumber>
    </recommendedName>
    <alternativeName>
        <fullName evidence="6">Lactase</fullName>
    </alternativeName>
</protein>
<dbReference type="InterPro" id="IPR011013">
    <property type="entry name" value="Gal_mutarotase_sf_dom"/>
</dbReference>
<dbReference type="PANTHER" id="PTHR46323">
    <property type="entry name" value="BETA-GALACTOSIDASE"/>
    <property type="match status" value="1"/>
</dbReference>
<comment type="similarity">
    <text evidence="2">Belongs to the glycosyl hydrolase 2 family.</text>
</comment>
<evidence type="ECO:0000256" key="4">
    <source>
        <dbReference type="ARBA" id="ARBA00022801"/>
    </source>
</evidence>
<dbReference type="FunFam" id="3.20.20.80:FF:000018">
    <property type="entry name" value="Beta-galactosidase"/>
    <property type="match status" value="1"/>
</dbReference>
<dbReference type="EMBL" id="MU006093">
    <property type="protein sequence ID" value="KAF2840099.1"/>
    <property type="molecule type" value="Genomic_DNA"/>
</dbReference>
<evidence type="ECO:0000256" key="1">
    <source>
        <dbReference type="ARBA" id="ARBA00001412"/>
    </source>
</evidence>
<dbReference type="PANTHER" id="PTHR46323:SF2">
    <property type="entry name" value="BETA-GALACTOSIDASE"/>
    <property type="match status" value="1"/>
</dbReference>
<dbReference type="InterPro" id="IPR013783">
    <property type="entry name" value="Ig-like_fold"/>
</dbReference>
<organism evidence="8 9">
    <name type="scientific">Patellaria atrata CBS 101060</name>
    <dbReference type="NCBI Taxonomy" id="1346257"/>
    <lineage>
        <taxon>Eukaryota</taxon>
        <taxon>Fungi</taxon>
        <taxon>Dikarya</taxon>
        <taxon>Ascomycota</taxon>
        <taxon>Pezizomycotina</taxon>
        <taxon>Dothideomycetes</taxon>
        <taxon>Dothideomycetes incertae sedis</taxon>
        <taxon>Patellariales</taxon>
        <taxon>Patellariaceae</taxon>
        <taxon>Patellaria</taxon>
    </lineage>
</organism>
<dbReference type="InterPro" id="IPR036156">
    <property type="entry name" value="Beta-gal/glucu_dom_sf"/>
</dbReference>
<dbReference type="GO" id="GO:0004565">
    <property type="term" value="F:beta-galactosidase activity"/>
    <property type="evidence" value="ECO:0007669"/>
    <property type="project" value="UniProtKB-EC"/>
</dbReference>
<comment type="catalytic activity">
    <reaction evidence="1">
        <text>Hydrolysis of terminal non-reducing beta-D-galactose residues in beta-D-galactosides.</text>
        <dbReference type="EC" id="3.2.1.23"/>
    </reaction>
</comment>
<dbReference type="SUPFAM" id="SSF51445">
    <property type="entry name" value="(Trans)glycosidases"/>
    <property type="match status" value="1"/>
</dbReference>
<dbReference type="OrthoDB" id="408320at2759"/>
<reference evidence="8" key="1">
    <citation type="journal article" date="2020" name="Stud. Mycol.">
        <title>101 Dothideomycetes genomes: a test case for predicting lifestyles and emergence of pathogens.</title>
        <authorList>
            <person name="Haridas S."/>
            <person name="Albert R."/>
            <person name="Binder M."/>
            <person name="Bloem J."/>
            <person name="Labutti K."/>
            <person name="Salamov A."/>
            <person name="Andreopoulos B."/>
            <person name="Baker S."/>
            <person name="Barry K."/>
            <person name="Bills G."/>
            <person name="Bluhm B."/>
            <person name="Cannon C."/>
            <person name="Castanera R."/>
            <person name="Culley D."/>
            <person name="Daum C."/>
            <person name="Ezra D."/>
            <person name="Gonzalez J."/>
            <person name="Henrissat B."/>
            <person name="Kuo A."/>
            <person name="Liang C."/>
            <person name="Lipzen A."/>
            <person name="Lutzoni F."/>
            <person name="Magnuson J."/>
            <person name="Mondo S."/>
            <person name="Nolan M."/>
            <person name="Ohm R."/>
            <person name="Pangilinan J."/>
            <person name="Park H.-J."/>
            <person name="Ramirez L."/>
            <person name="Alfaro M."/>
            <person name="Sun H."/>
            <person name="Tritt A."/>
            <person name="Yoshinaga Y."/>
            <person name="Zwiers L.-H."/>
            <person name="Turgeon B."/>
            <person name="Goodwin S."/>
            <person name="Spatafora J."/>
            <person name="Crous P."/>
            <person name="Grigoriev I."/>
        </authorList>
    </citation>
    <scope>NUCLEOTIDE SEQUENCE</scope>
    <source>
        <strain evidence="8">CBS 101060</strain>
    </source>
</reference>
<dbReference type="InterPro" id="IPR050347">
    <property type="entry name" value="Bact_Beta-galactosidase"/>
</dbReference>
<dbReference type="SUPFAM" id="SSF49785">
    <property type="entry name" value="Galactose-binding domain-like"/>
    <property type="match status" value="1"/>
</dbReference>
<dbReference type="Gene3D" id="2.60.40.10">
    <property type="entry name" value="Immunoglobulins"/>
    <property type="match status" value="2"/>
</dbReference>
<dbReference type="InterPro" id="IPR032312">
    <property type="entry name" value="LacZ_4"/>
</dbReference>
<evidence type="ECO:0000259" key="7">
    <source>
        <dbReference type="SMART" id="SM01038"/>
    </source>
</evidence>
<sequence>MDSSHPKVQPDWSNHKVLHRNTLPPRAHLFNYASAVDALSYDATKAKSLTLSGSWKFLLAKNPFEAPDGFGDPSFDVSSWDDIQVPSIWQLKGYGKGPHYTNVPYPIPVDPPHVPFDDNETGCYVRKFSIPESFHDKQLRLRFEGVDSSFHVWVNGKEVGYHQGSRNPSEFDITSFITLDMENVLAVRVYQWCDGTYMEDQDQWWFNGIFRDVYLLAFPKHSRIEDIYVQTKLDTDYEDAVLQVQVDVIGSGKLELVLYDMDRTTKLAREEQSYSKASKVEFFIPVTKPLKWTAETPNLYHLTVTLEGSHSFAHRVGFRQVEVKDGLLKVNGQRIVFRGVNRHEHHPLFGRAVPLEFLKRDLHIMKAHNINAIRTSHQPNDPRLLDLADEMGFWMIDEADLECHGMEMVAYATLSAEQQTLPFDERQKLTRGNAASWLSDNPEWEEAYVDRAKHLVSRDKLHPSVIIWSMGNEAFFGRNFKAMYNWIKSYDSTRPVHYEPDYNAEIADVYSRMYPQVDYIVNFGEDESKTKPLILCEYVHSMGNGPGNIKDYIDAFYKYPKLQGGFAWEWANHGLLTKDKDTGEEYYGYGGDFGDVPNDGNFVMDGLLFSDHTPTPGLVEYKKAIEPVQFLSNTTKTATIINRYDFITLNHLECKYKVLIDGEVTAQIGYITIPPGTGPGQTAEMDIPQLVEKFKEVIIQLSFCLKEKTPSLDKGFEVAFAEFSVSQSLGAIVRPPVVKSSTLRVSETGSTLTIISSSMSWRFSTIYGHLLSLQKAGADFLAAPLHLDFYRAPTDNDAPQDGWDWRNRYLHLAKPTTRKISWHYSSSSKTILVVEVEQRIAPPVLSWAIRVQITYSFNTDGSVQINVKGQPEGHNLPRTLPRVGFIAELPSTWSQLDWYGRGPGESYRDKKLSQRFGHYTVSDIDDLWTDYEYPQESANRTDTRWVKLNHNSGTEILAQFIDADGKRRPFDFMASHYMTADIEAAKHPYQLRHKKLNNIVLRLDTQHHGLGTGSCGPKTLEKYALKTEPFEFTVMLS</sequence>
<dbReference type="AlphaFoldDB" id="A0A9P4SCT0"/>
<dbReference type="EC" id="3.2.1.23" evidence="3"/>
<dbReference type="SUPFAM" id="SSF74650">
    <property type="entry name" value="Galactose mutarotase-like"/>
    <property type="match status" value="1"/>
</dbReference>
<keyword evidence="9" id="KW-1185">Reference proteome</keyword>
<dbReference type="PRINTS" id="PR00132">
    <property type="entry name" value="GLHYDRLASE2"/>
</dbReference>
<dbReference type="Pfam" id="PF02837">
    <property type="entry name" value="Glyco_hydro_2_N"/>
    <property type="match status" value="1"/>
</dbReference>
<dbReference type="InterPro" id="IPR014718">
    <property type="entry name" value="GH-type_carb-bd"/>
</dbReference>